<accession>A0ACC0X563</accession>
<evidence type="ECO:0000313" key="1">
    <source>
        <dbReference type="EMBL" id="KAJ0010635.1"/>
    </source>
</evidence>
<reference evidence="2" key="1">
    <citation type="journal article" date="2023" name="G3 (Bethesda)">
        <title>Genome assembly and association tests identify interacting loci associated with vigor, precocity, and sex in interspecific pistachio rootstocks.</title>
        <authorList>
            <person name="Palmer W."/>
            <person name="Jacygrad E."/>
            <person name="Sagayaradj S."/>
            <person name="Cavanaugh K."/>
            <person name="Han R."/>
            <person name="Bertier L."/>
            <person name="Beede B."/>
            <person name="Kafkas S."/>
            <person name="Golino D."/>
            <person name="Preece J."/>
            <person name="Michelmore R."/>
        </authorList>
    </citation>
    <scope>NUCLEOTIDE SEQUENCE [LARGE SCALE GENOMIC DNA]</scope>
</reference>
<protein>
    <submittedName>
        <fullName evidence="1">Uncharacterized protein</fullName>
    </submittedName>
</protein>
<dbReference type="EMBL" id="CM047749">
    <property type="protein sequence ID" value="KAJ0010635.1"/>
    <property type="molecule type" value="Genomic_DNA"/>
</dbReference>
<proteinExistence type="predicted"/>
<dbReference type="Proteomes" id="UP001163603">
    <property type="component" value="Chromosome 14"/>
</dbReference>
<comment type="caution">
    <text evidence="1">The sequence shown here is derived from an EMBL/GenBank/DDBJ whole genome shotgun (WGS) entry which is preliminary data.</text>
</comment>
<organism evidence="1 2">
    <name type="scientific">Pistacia integerrima</name>
    <dbReference type="NCBI Taxonomy" id="434235"/>
    <lineage>
        <taxon>Eukaryota</taxon>
        <taxon>Viridiplantae</taxon>
        <taxon>Streptophyta</taxon>
        <taxon>Embryophyta</taxon>
        <taxon>Tracheophyta</taxon>
        <taxon>Spermatophyta</taxon>
        <taxon>Magnoliopsida</taxon>
        <taxon>eudicotyledons</taxon>
        <taxon>Gunneridae</taxon>
        <taxon>Pentapetalae</taxon>
        <taxon>rosids</taxon>
        <taxon>malvids</taxon>
        <taxon>Sapindales</taxon>
        <taxon>Anacardiaceae</taxon>
        <taxon>Pistacia</taxon>
    </lineage>
</organism>
<name>A0ACC0X563_9ROSI</name>
<keyword evidence="2" id="KW-1185">Reference proteome</keyword>
<sequence length="75" mass="8389">MAENHSLQTLFQNFQKVTKCVQTHLSNFIQQHSVPPPLSNEQPPLLSVSPSLKKQNNSPSSPDLTHQILLKSLCL</sequence>
<gene>
    <name evidence="1" type="ORF">Pint_33794</name>
</gene>
<evidence type="ECO:0000313" key="2">
    <source>
        <dbReference type="Proteomes" id="UP001163603"/>
    </source>
</evidence>